<name>A0A3N1M1E4_9PROT</name>
<dbReference type="Gene3D" id="3.30.1330.40">
    <property type="entry name" value="RutC-like"/>
    <property type="match status" value="1"/>
</dbReference>
<evidence type="ECO:0000313" key="2">
    <source>
        <dbReference type="Proteomes" id="UP000278222"/>
    </source>
</evidence>
<gene>
    <name evidence="1" type="ORF">EDC65_0512</name>
</gene>
<dbReference type="InterPro" id="IPR006175">
    <property type="entry name" value="YjgF/YER057c/UK114"/>
</dbReference>
<dbReference type="CDD" id="cd00448">
    <property type="entry name" value="YjgF_YER057c_UK114_family"/>
    <property type="match status" value="1"/>
</dbReference>
<dbReference type="InterPro" id="IPR035959">
    <property type="entry name" value="RutC-like_sf"/>
</dbReference>
<dbReference type="Pfam" id="PF01042">
    <property type="entry name" value="Ribonuc_L-PSP"/>
    <property type="match status" value="1"/>
</dbReference>
<keyword evidence="2" id="KW-1185">Reference proteome</keyword>
<sequence>MPPMIQHHIIPGLARPISPSSHAVIVDGWVFMTGQLGRDLDDPDGPLFDGIASQTAQALRNMDRVLTGLGGSLASLVSVRVFLTEFDRDYAAMNAAYAEFFPEGRRPARTCIGVTGLVKRALVEIDGIARVE</sequence>
<dbReference type="PANTHER" id="PTHR11803:SF39">
    <property type="entry name" value="2-IMINOBUTANOATE_2-IMINOPROPANOATE DEAMINASE"/>
    <property type="match status" value="1"/>
</dbReference>
<dbReference type="GO" id="GO:0019239">
    <property type="term" value="F:deaminase activity"/>
    <property type="evidence" value="ECO:0007669"/>
    <property type="project" value="TreeGrafter"/>
</dbReference>
<dbReference type="PANTHER" id="PTHR11803">
    <property type="entry name" value="2-IMINOBUTANOATE/2-IMINOPROPANOATE DEAMINASE RIDA"/>
    <property type="match status" value="1"/>
</dbReference>
<accession>A0A3N1M1E4</accession>
<proteinExistence type="predicted"/>
<dbReference type="AlphaFoldDB" id="A0A3N1M1E4"/>
<evidence type="ECO:0000313" key="1">
    <source>
        <dbReference type="EMBL" id="ROQ01334.1"/>
    </source>
</evidence>
<comment type="caution">
    <text evidence="1">The sequence shown here is derived from an EMBL/GenBank/DDBJ whole genome shotgun (WGS) entry which is preliminary data.</text>
</comment>
<dbReference type="SUPFAM" id="SSF55298">
    <property type="entry name" value="YjgF-like"/>
    <property type="match status" value="1"/>
</dbReference>
<dbReference type="EMBL" id="RJKX01000011">
    <property type="protein sequence ID" value="ROQ01334.1"/>
    <property type="molecule type" value="Genomic_DNA"/>
</dbReference>
<dbReference type="Proteomes" id="UP000278222">
    <property type="component" value="Unassembled WGS sequence"/>
</dbReference>
<protein>
    <submittedName>
        <fullName evidence="1">Enamine deaminase RidA (YjgF/YER057c/UK114 family)</fullName>
    </submittedName>
</protein>
<organism evidence="1 2">
    <name type="scientific">Stella humosa</name>
    <dbReference type="NCBI Taxonomy" id="94"/>
    <lineage>
        <taxon>Bacteria</taxon>
        <taxon>Pseudomonadati</taxon>
        <taxon>Pseudomonadota</taxon>
        <taxon>Alphaproteobacteria</taxon>
        <taxon>Rhodospirillales</taxon>
        <taxon>Stellaceae</taxon>
        <taxon>Stella</taxon>
    </lineage>
</organism>
<reference evidence="1 2" key="1">
    <citation type="submission" date="2018-11" db="EMBL/GenBank/DDBJ databases">
        <title>Genomic Encyclopedia of Type Strains, Phase IV (KMG-IV): sequencing the most valuable type-strain genomes for metagenomic binning, comparative biology and taxonomic classification.</title>
        <authorList>
            <person name="Goeker M."/>
        </authorList>
    </citation>
    <scope>NUCLEOTIDE SEQUENCE [LARGE SCALE GENOMIC DNA]</scope>
    <source>
        <strain evidence="1 2">DSM 5900</strain>
    </source>
</reference>
<dbReference type="GO" id="GO:0005829">
    <property type="term" value="C:cytosol"/>
    <property type="evidence" value="ECO:0007669"/>
    <property type="project" value="TreeGrafter"/>
</dbReference>
<dbReference type="OrthoDB" id="583118at2"/>